<dbReference type="NCBIfam" id="NF002270">
    <property type="entry name" value="PRK01202.1"/>
    <property type="match status" value="1"/>
</dbReference>
<dbReference type="SUPFAM" id="SSF51230">
    <property type="entry name" value="Single hybrid motif"/>
    <property type="match status" value="1"/>
</dbReference>
<dbReference type="VEuPathDB" id="FungiDB:BON22_4234"/>
<dbReference type="NCBIfam" id="TIGR00527">
    <property type="entry name" value="gcvH"/>
    <property type="match status" value="1"/>
</dbReference>
<dbReference type="GO" id="GO:0009249">
    <property type="term" value="P:protein lipoylation"/>
    <property type="evidence" value="ECO:0007669"/>
    <property type="project" value="TreeGrafter"/>
</dbReference>
<dbReference type="GO" id="GO:0005960">
    <property type="term" value="C:glycine cleavage complex"/>
    <property type="evidence" value="ECO:0007669"/>
    <property type="project" value="UniProtKB-UniRule"/>
</dbReference>
<dbReference type="GO" id="GO:0019464">
    <property type="term" value="P:glycine decarboxylation via glycine cleavage system"/>
    <property type="evidence" value="ECO:0007669"/>
    <property type="project" value="UniProtKB-UniRule"/>
</dbReference>
<evidence type="ECO:0000256" key="1">
    <source>
        <dbReference type="ARBA" id="ARBA00009249"/>
    </source>
</evidence>
<dbReference type="InterPro" id="IPR000089">
    <property type="entry name" value="Biotin_lipoyl"/>
</dbReference>
<dbReference type="Gene3D" id="2.40.50.100">
    <property type="match status" value="1"/>
</dbReference>
<dbReference type="AlphaFoldDB" id="A0A1V2L2V9"/>
<dbReference type="InterPro" id="IPR003016">
    <property type="entry name" value="2-oxoA_DH_lipoyl-BS"/>
</dbReference>
<dbReference type="InterPro" id="IPR002930">
    <property type="entry name" value="GCV_H"/>
</dbReference>
<feature type="domain" description="Lipoyl-binding" evidence="6">
    <location>
        <begin position="62"/>
        <end position="144"/>
    </location>
</feature>
<dbReference type="EMBL" id="MPUK01000009">
    <property type="protein sequence ID" value="ONH65905.1"/>
    <property type="molecule type" value="Genomic_DNA"/>
</dbReference>
<dbReference type="HAMAP" id="MF_00272">
    <property type="entry name" value="GcvH"/>
    <property type="match status" value="1"/>
</dbReference>
<dbReference type="PROSITE" id="PS00189">
    <property type="entry name" value="LIPOYL"/>
    <property type="match status" value="1"/>
</dbReference>
<evidence type="ECO:0000256" key="3">
    <source>
        <dbReference type="ARBA" id="ARBA00022946"/>
    </source>
</evidence>
<comment type="caution">
    <text evidence="7">The sequence shown here is derived from an EMBL/GenBank/DDBJ whole genome shotgun (WGS) entry which is preliminary data.</text>
</comment>
<dbReference type="PANTHER" id="PTHR11715">
    <property type="entry name" value="GLYCINE CLEAVAGE SYSTEM H PROTEIN"/>
    <property type="match status" value="1"/>
</dbReference>
<dbReference type="PANTHER" id="PTHR11715:SF3">
    <property type="entry name" value="GLYCINE CLEAVAGE SYSTEM H PROTEIN-RELATED"/>
    <property type="match status" value="1"/>
</dbReference>
<dbReference type="GO" id="GO:0005739">
    <property type="term" value="C:mitochondrion"/>
    <property type="evidence" value="ECO:0007669"/>
    <property type="project" value="UniProtKB-SubCell"/>
</dbReference>
<comment type="cofactor">
    <cofactor evidence="5">
        <name>(R)-lipoate</name>
        <dbReference type="ChEBI" id="CHEBI:83088"/>
    </cofactor>
    <text evidence="5">Binds 1 lipoyl cofactor covalently.</text>
</comment>
<evidence type="ECO:0000256" key="2">
    <source>
        <dbReference type="ARBA" id="ARBA00022823"/>
    </source>
</evidence>
<evidence type="ECO:0000256" key="5">
    <source>
        <dbReference type="RuleBase" id="RU364055"/>
    </source>
</evidence>
<keyword evidence="3 5" id="KW-0809">Transit peptide</keyword>
<comment type="similarity">
    <text evidence="1 5">Belongs to the GcvH family.</text>
</comment>
<name>A0A1V2L2V9_CYBFA</name>
<dbReference type="PROSITE" id="PS50968">
    <property type="entry name" value="BIOTINYL_LIPOYL"/>
    <property type="match status" value="1"/>
</dbReference>
<gene>
    <name evidence="7" type="ORF">BON22_4234</name>
</gene>
<dbReference type="Pfam" id="PF01597">
    <property type="entry name" value="GCV_H"/>
    <property type="match status" value="1"/>
</dbReference>
<comment type="function">
    <text evidence="5">The H protein shuttles the methylamine group of glycine from the P protein to the T protein.</text>
</comment>
<comment type="subcellular location">
    <subcellularLocation>
        <location evidence="5">Mitochondrion</location>
    </subcellularLocation>
</comment>
<protein>
    <recommendedName>
        <fullName evidence="5">Glycine cleavage system H protein</fullName>
    </recommendedName>
</protein>
<keyword evidence="5" id="KW-0496">Mitochondrion</keyword>
<accession>A0A1V2L2V9</accession>
<dbReference type="InterPro" id="IPR033753">
    <property type="entry name" value="GCV_H/Fam206"/>
</dbReference>
<evidence type="ECO:0000313" key="8">
    <source>
        <dbReference type="Proteomes" id="UP000189513"/>
    </source>
</evidence>
<feature type="modified residue" description="N6-lipoyllysine" evidence="4">
    <location>
        <position position="103"/>
    </location>
</feature>
<sequence length="170" mass="18629">MFSLTRTALRTRAVAPLRLSFRFNSTINKINASSLVGTYSQGPITVRYTSEHEWIAQHPDGVSFVGITKYAADALGDATFVELPEVDDELSAGDSMGSVESVKSSSEIYAPVSGKVIEVNEALNDSPQLINEDPMGEAWLAKLQVEEKIESNDELLTEEQYHASLHEDGH</sequence>
<proteinExistence type="inferred from homology"/>
<reference evidence="8" key="1">
    <citation type="journal article" date="2017" name="Genome Announc.">
        <title>Genome sequences of Cyberlindnera fabianii 65, Pichia kudriavzevii 129, and Saccharomyces cerevisiae 131 isolated from fermented masau fruits in Zimbabwe.</title>
        <authorList>
            <person name="van Rijswijck I.M.H."/>
            <person name="Derks M.F.L."/>
            <person name="Abee T."/>
            <person name="de Ridder D."/>
            <person name="Smid E.J."/>
        </authorList>
    </citation>
    <scope>NUCLEOTIDE SEQUENCE [LARGE SCALE GENOMIC DNA]</scope>
    <source>
        <strain evidence="8">65</strain>
    </source>
</reference>
<organism evidence="7 8">
    <name type="scientific">Cyberlindnera fabianii</name>
    <name type="common">Yeast</name>
    <name type="synonym">Hansenula fabianii</name>
    <dbReference type="NCBI Taxonomy" id="36022"/>
    <lineage>
        <taxon>Eukaryota</taxon>
        <taxon>Fungi</taxon>
        <taxon>Dikarya</taxon>
        <taxon>Ascomycota</taxon>
        <taxon>Saccharomycotina</taxon>
        <taxon>Saccharomycetes</taxon>
        <taxon>Phaffomycetales</taxon>
        <taxon>Phaffomycetaceae</taxon>
        <taxon>Cyberlindnera</taxon>
    </lineage>
</organism>
<evidence type="ECO:0000259" key="6">
    <source>
        <dbReference type="PROSITE" id="PS50968"/>
    </source>
</evidence>
<keyword evidence="8" id="KW-1185">Reference proteome</keyword>
<dbReference type="InterPro" id="IPR017453">
    <property type="entry name" value="GCV_H_sub"/>
</dbReference>
<dbReference type="OMA" id="EHEWLSG"/>
<dbReference type="CDD" id="cd06848">
    <property type="entry name" value="GCS_H"/>
    <property type="match status" value="1"/>
</dbReference>
<dbReference type="InterPro" id="IPR011053">
    <property type="entry name" value="Single_hybrid_motif"/>
</dbReference>
<evidence type="ECO:0000256" key="4">
    <source>
        <dbReference type="PIRSR" id="PIRSR617453-50"/>
    </source>
</evidence>
<dbReference type="STRING" id="36022.A0A1V2L2V9"/>
<keyword evidence="2 4" id="KW-0450">Lipoyl</keyword>
<comment type="subunit">
    <text evidence="5">The glycine cleavage system is composed of four proteins: P, T, L and H.</text>
</comment>
<evidence type="ECO:0000313" key="7">
    <source>
        <dbReference type="EMBL" id="ONH65905.1"/>
    </source>
</evidence>
<dbReference type="Proteomes" id="UP000189513">
    <property type="component" value="Unassembled WGS sequence"/>
</dbReference>